<reference evidence="3 4" key="1">
    <citation type="journal article" date="2021" name="Comput. Struct. Biotechnol. J.">
        <title>De novo genome assembly of the potent medicinal plant Rehmannia glutinosa using nanopore technology.</title>
        <authorList>
            <person name="Ma L."/>
            <person name="Dong C."/>
            <person name="Song C."/>
            <person name="Wang X."/>
            <person name="Zheng X."/>
            <person name="Niu Y."/>
            <person name="Chen S."/>
            <person name="Feng W."/>
        </authorList>
    </citation>
    <scope>NUCLEOTIDE SEQUENCE [LARGE SCALE GENOMIC DNA]</scope>
    <source>
        <strain evidence="3">DH-2019</strain>
    </source>
</reference>
<protein>
    <recommendedName>
        <fullName evidence="2">NADP-dependent oxidoreductase domain-containing protein</fullName>
    </recommendedName>
</protein>
<dbReference type="Gene3D" id="2.40.128.330">
    <property type="match status" value="1"/>
</dbReference>
<comment type="caution">
    <text evidence="3">The sequence shown here is derived from an EMBL/GenBank/DDBJ whole genome shotgun (WGS) entry which is preliminary data.</text>
</comment>
<feature type="compositionally biased region" description="Basic and acidic residues" evidence="1">
    <location>
        <begin position="415"/>
        <end position="449"/>
    </location>
</feature>
<feature type="region of interest" description="Disordered" evidence="1">
    <location>
        <begin position="397"/>
        <end position="449"/>
    </location>
</feature>
<dbReference type="InterPro" id="IPR023210">
    <property type="entry name" value="NADP_OxRdtase_dom"/>
</dbReference>
<proteinExistence type="predicted"/>
<dbReference type="PANTHER" id="PTHR11732">
    <property type="entry name" value="ALDO/KETO REDUCTASE"/>
    <property type="match status" value="1"/>
</dbReference>
<evidence type="ECO:0000313" key="4">
    <source>
        <dbReference type="Proteomes" id="UP001318860"/>
    </source>
</evidence>
<dbReference type="Proteomes" id="UP001318860">
    <property type="component" value="Unassembled WGS sequence"/>
</dbReference>
<dbReference type="EMBL" id="JABTTQ020001655">
    <property type="protein sequence ID" value="KAK6129379.1"/>
    <property type="molecule type" value="Genomic_DNA"/>
</dbReference>
<feature type="region of interest" description="Disordered" evidence="1">
    <location>
        <begin position="360"/>
        <end position="380"/>
    </location>
</feature>
<name>A0ABR0V4K8_REHGL</name>
<dbReference type="Pfam" id="PF00248">
    <property type="entry name" value="Aldo_ket_red"/>
    <property type="match status" value="1"/>
</dbReference>
<dbReference type="PROSITE" id="PS00063">
    <property type="entry name" value="ALDOKETO_REDUCTASE_3"/>
    <property type="match status" value="1"/>
</dbReference>
<dbReference type="PROSITE" id="PS00062">
    <property type="entry name" value="ALDOKETO_REDUCTASE_2"/>
    <property type="match status" value="1"/>
</dbReference>
<feature type="domain" description="NADP-dependent oxidoreductase" evidence="2">
    <location>
        <begin position="133"/>
        <end position="332"/>
    </location>
</feature>
<feature type="compositionally biased region" description="Polar residues" evidence="1">
    <location>
        <begin position="404"/>
        <end position="414"/>
    </location>
</feature>
<dbReference type="Gene3D" id="3.20.20.100">
    <property type="entry name" value="NADP-dependent oxidoreductase domain"/>
    <property type="match status" value="1"/>
</dbReference>
<dbReference type="PRINTS" id="PR00069">
    <property type="entry name" value="ALDKETRDTASE"/>
</dbReference>
<organism evidence="3 4">
    <name type="scientific">Rehmannia glutinosa</name>
    <name type="common">Chinese foxglove</name>
    <dbReference type="NCBI Taxonomy" id="99300"/>
    <lineage>
        <taxon>Eukaryota</taxon>
        <taxon>Viridiplantae</taxon>
        <taxon>Streptophyta</taxon>
        <taxon>Embryophyta</taxon>
        <taxon>Tracheophyta</taxon>
        <taxon>Spermatophyta</taxon>
        <taxon>Magnoliopsida</taxon>
        <taxon>eudicotyledons</taxon>
        <taxon>Gunneridae</taxon>
        <taxon>Pentapetalae</taxon>
        <taxon>asterids</taxon>
        <taxon>lamiids</taxon>
        <taxon>Lamiales</taxon>
        <taxon>Orobanchaceae</taxon>
        <taxon>Rehmannieae</taxon>
        <taxon>Rehmannia</taxon>
    </lineage>
</organism>
<keyword evidence="4" id="KW-1185">Reference proteome</keyword>
<accession>A0ABR0V4K8</accession>
<dbReference type="InterPro" id="IPR036812">
    <property type="entry name" value="NAD(P)_OxRdtase_dom_sf"/>
</dbReference>
<evidence type="ECO:0000259" key="2">
    <source>
        <dbReference type="Pfam" id="PF00248"/>
    </source>
</evidence>
<sequence>MAQRESPSFSSESINSLNSYRYYANELGSNNTRGFGFPGLKKRGHNLGSRSWIVIDPKGNSKIVELDKFTVMRLCSFPSRDLRLLDPLFINPSSILGREKAIVVSLEQIRCIIPADEVIWKNSLDGSVLQYKSELCKRLETSKDQYVTMEYVDMYLVHWPVRLKPWVCYPLPKEDDFEKLDMETTWAGMEKCLEMGLCRGIGVSNFSCKKIENLLDFASVVPAVNQVEMHPMWRQKKLRDFCRDHKIHVSAYSALGGPGNFWGSTDVVQNPIIQSIALKHKVTPAQVALRWGLSKGASVIVKSFNEERLKENMGALDLKLEDNDILEIEKMEERKIMRGNSMSVKEQALIEPTWEQIIDEHNTGNDSGDDNESDLNYNDDSVSQYLSDYESDDNFEVDNWSDVGFTNETLGKSSSNKEFKVPDDPTEQPKLEKGVRDSGSKHGPRGDMF</sequence>
<dbReference type="SUPFAM" id="SSF51430">
    <property type="entry name" value="NAD(P)-linked oxidoreductase"/>
    <property type="match status" value="1"/>
</dbReference>
<evidence type="ECO:0000256" key="1">
    <source>
        <dbReference type="SAM" id="MobiDB-lite"/>
    </source>
</evidence>
<gene>
    <name evidence="3" type="ORF">DH2020_036895</name>
</gene>
<dbReference type="InterPro" id="IPR018170">
    <property type="entry name" value="Aldo/ket_reductase_CS"/>
</dbReference>
<evidence type="ECO:0000313" key="3">
    <source>
        <dbReference type="EMBL" id="KAK6129379.1"/>
    </source>
</evidence>
<dbReference type="InterPro" id="IPR020471">
    <property type="entry name" value="AKR"/>
</dbReference>